<dbReference type="AlphaFoldDB" id="A0A518B9L7"/>
<evidence type="ECO:0000313" key="2">
    <source>
        <dbReference type="EMBL" id="QDU63671.1"/>
    </source>
</evidence>
<name>A0A518B9L7_9BACT</name>
<protein>
    <submittedName>
        <fullName evidence="2">Uncharacterized protein</fullName>
    </submittedName>
</protein>
<feature type="region of interest" description="Disordered" evidence="1">
    <location>
        <begin position="1"/>
        <end position="25"/>
    </location>
</feature>
<accession>A0A518B9L7</accession>
<keyword evidence="3" id="KW-1185">Reference proteome</keyword>
<dbReference type="Proteomes" id="UP000317093">
    <property type="component" value="Chromosome"/>
</dbReference>
<feature type="region of interest" description="Disordered" evidence="1">
    <location>
        <begin position="71"/>
        <end position="107"/>
    </location>
</feature>
<reference evidence="2 3" key="1">
    <citation type="submission" date="2019-02" db="EMBL/GenBank/DDBJ databases">
        <title>Deep-cultivation of Planctomycetes and their phenomic and genomic characterization uncovers novel biology.</title>
        <authorList>
            <person name="Wiegand S."/>
            <person name="Jogler M."/>
            <person name="Boedeker C."/>
            <person name="Pinto D."/>
            <person name="Vollmers J."/>
            <person name="Rivas-Marin E."/>
            <person name="Kohn T."/>
            <person name="Peeters S.H."/>
            <person name="Heuer A."/>
            <person name="Rast P."/>
            <person name="Oberbeckmann S."/>
            <person name="Bunk B."/>
            <person name="Jeske O."/>
            <person name="Meyerdierks A."/>
            <person name="Storesund J.E."/>
            <person name="Kallscheuer N."/>
            <person name="Luecker S."/>
            <person name="Lage O.M."/>
            <person name="Pohl T."/>
            <person name="Merkel B.J."/>
            <person name="Hornburger P."/>
            <person name="Mueller R.-W."/>
            <person name="Bruemmer F."/>
            <person name="Labrenz M."/>
            <person name="Spormann A.M."/>
            <person name="Op den Camp H."/>
            <person name="Overmann J."/>
            <person name="Amann R."/>
            <person name="Jetten M.S.M."/>
            <person name="Mascher T."/>
            <person name="Medema M.H."/>
            <person name="Devos D.P."/>
            <person name="Kaster A.-K."/>
            <person name="Ovreas L."/>
            <person name="Rohde M."/>
            <person name="Galperin M.Y."/>
            <person name="Jogler C."/>
        </authorList>
    </citation>
    <scope>NUCLEOTIDE SEQUENCE [LARGE SCALE GENOMIC DNA]</scope>
    <source>
        <strain evidence="2 3">Pan216</strain>
    </source>
</reference>
<proteinExistence type="predicted"/>
<dbReference type="KEGG" id="knv:Pan216_45520"/>
<dbReference type="EMBL" id="CP036279">
    <property type="protein sequence ID" value="QDU63671.1"/>
    <property type="molecule type" value="Genomic_DNA"/>
</dbReference>
<organism evidence="2 3">
    <name type="scientific">Kolteria novifilia</name>
    <dbReference type="NCBI Taxonomy" id="2527975"/>
    <lineage>
        <taxon>Bacteria</taxon>
        <taxon>Pseudomonadati</taxon>
        <taxon>Planctomycetota</taxon>
        <taxon>Planctomycetia</taxon>
        <taxon>Kolteriales</taxon>
        <taxon>Kolteriaceae</taxon>
        <taxon>Kolteria</taxon>
    </lineage>
</organism>
<evidence type="ECO:0000313" key="3">
    <source>
        <dbReference type="Proteomes" id="UP000317093"/>
    </source>
</evidence>
<gene>
    <name evidence="2" type="ORF">Pan216_45520</name>
</gene>
<evidence type="ECO:0000256" key="1">
    <source>
        <dbReference type="SAM" id="MobiDB-lite"/>
    </source>
</evidence>
<sequence length="107" mass="11880">MGRVLGEPKTIRDDQILSRGGSHPQPRLIGFGHAVPCLILEYQAISCKRWHPQSPDFPEVDVLRIGGSRVAGTEYLDPKRGRIHPKPSRDAPNSPDPGRSAPRAFRH</sequence>